<gene>
    <name evidence="2" type="ORF">LCGC14_0821200</name>
</gene>
<comment type="caution">
    <text evidence="2">The sequence shown here is derived from an EMBL/GenBank/DDBJ whole genome shotgun (WGS) entry which is preliminary data.</text>
</comment>
<evidence type="ECO:0000256" key="1">
    <source>
        <dbReference type="SAM" id="MobiDB-lite"/>
    </source>
</evidence>
<reference evidence="2" key="1">
    <citation type="journal article" date="2015" name="Nature">
        <title>Complex archaea that bridge the gap between prokaryotes and eukaryotes.</title>
        <authorList>
            <person name="Spang A."/>
            <person name="Saw J.H."/>
            <person name="Jorgensen S.L."/>
            <person name="Zaremba-Niedzwiedzka K."/>
            <person name="Martijn J."/>
            <person name="Lind A.E."/>
            <person name="van Eijk R."/>
            <person name="Schleper C."/>
            <person name="Guy L."/>
            <person name="Ettema T.J."/>
        </authorList>
    </citation>
    <scope>NUCLEOTIDE SEQUENCE</scope>
</reference>
<evidence type="ECO:0000313" key="2">
    <source>
        <dbReference type="EMBL" id="KKN31697.1"/>
    </source>
</evidence>
<feature type="region of interest" description="Disordered" evidence="1">
    <location>
        <begin position="12"/>
        <end position="68"/>
    </location>
</feature>
<sequence>MVLLLNLSGLKGYGMPKTRPFQNPYSRKVKRLYPWNLDERPCDGEGDNDKQGNKPKKQLGRKEKRSKK</sequence>
<proteinExistence type="predicted"/>
<accession>A0A0F9Q401</accession>
<feature type="compositionally biased region" description="Basic and acidic residues" evidence="1">
    <location>
        <begin position="37"/>
        <end position="52"/>
    </location>
</feature>
<dbReference type="AlphaFoldDB" id="A0A0F9Q401"/>
<protein>
    <submittedName>
        <fullName evidence="2">Uncharacterized protein</fullName>
    </submittedName>
</protein>
<feature type="compositionally biased region" description="Basic residues" evidence="1">
    <location>
        <begin position="53"/>
        <end position="68"/>
    </location>
</feature>
<name>A0A0F9Q401_9ZZZZ</name>
<organism evidence="2">
    <name type="scientific">marine sediment metagenome</name>
    <dbReference type="NCBI Taxonomy" id="412755"/>
    <lineage>
        <taxon>unclassified sequences</taxon>
        <taxon>metagenomes</taxon>
        <taxon>ecological metagenomes</taxon>
    </lineage>
</organism>
<dbReference type="EMBL" id="LAZR01002308">
    <property type="protein sequence ID" value="KKN31697.1"/>
    <property type="molecule type" value="Genomic_DNA"/>
</dbReference>